<dbReference type="EMBL" id="RJTL01000038">
    <property type="protein sequence ID" value="RNM03033.1"/>
    <property type="molecule type" value="Genomic_DNA"/>
</dbReference>
<reference evidence="2 3" key="1">
    <citation type="submission" date="2018-10" db="EMBL/GenBank/DDBJ databases">
        <title>Draft Genome Sequence of Ralstonia pseudosolanacearum (R. solanacearum phylotype I) Strain Tg03 Isolated from Luffa cylindrica in China.</title>
        <authorList>
            <person name="Yuan G.-Q."/>
            <person name="Li Q.-Q."/>
            <person name="Zhang Y.-W."/>
        </authorList>
    </citation>
    <scope>NUCLEOTIDE SEQUENCE [LARGE SCALE GENOMIC DNA]</scope>
    <source>
        <strain evidence="2 3">Tg03</strain>
    </source>
</reference>
<comment type="caution">
    <text evidence="2">The sequence shown here is derived from an EMBL/GenBank/DDBJ whole genome shotgun (WGS) entry which is preliminary data.</text>
</comment>
<gene>
    <name evidence="2" type="ORF">EGA29_19880</name>
</gene>
<dbReference type="OrthoDB" id="8997757at2"/>
<evidence type="ECO:0000313" key="2">
    <source>
        <dbReference type="EMBL" id="RNM03033.1"/>
    </source>
</evidence>
<evidence type="ECO:0000313" key="3">
    <source>
        <dbReference type="Proteomes" id="UP000271222"/>
    </source>
</evidence>
<proteinExistence type="predicted"/>
<organism evidence="2 3">
    <name type="scientific">Ralstonia pseudosolanacearum</name>
    <dbReference type="NCBI Taxonomy" id="1310165"/>
    <lineage>
        <taxon>Bacteria</taxon>
        <taxon>Pseudomonadati</taxon>
        <taxon>Pseudomonadota</taxon>
        <taxon>Betaproteobacteria</taxon>
        <taxon>Burkholderiales</taxon>
        <taxon>Burkholderiaceae</taxon>
        <taxon>Ralstonia</taxon>
        <taxon>Ralstonia solanacearum species complex</taxon>
    </lineage>
</organism>
<sequence length="199" mass="21948">MNIDNLSQSVADLRKSNRRLTLGVACIGAAMLLLAIKMMFTNVAIINRVPGMPDGARIERNGMDVGAKQATAYAVTNAIASLNPSNGDSVKAFLQPFLSSDAYTKVTQAIDLKVATLKAQRELGSYYFVLRGFEADDKLGRVFVKGELHTVNAAKDTSELYVFEYPVRFADYKMIFDDVIAYPGDKAHNSQWIEAQKKK</sequence>
<dbReference type="Proteomes" id="UP000271222">
    <property type="component" value="Unassembled WGS sequence"/>
</dbReference>
<feature type="transmembrane region" description="Helical" evidence="1">
    <location>
        <begin position="20"/>
        <end position="40"/>
    </location>
</feature>
<evidence type="ECO:0000256" key="1">
    <source>
        <dbReference type="SAM" id="Phobius"/>
    </source>
</evidence>
<dbReference type="InterPro" id="IPR007973">
    <property type="entry name" value="Pilus_assembly_TraE"/>
</dbReference>
<keyword evidence="1" id="KW-1133">Transmembrane helix</keyword>
<dbReference type="RefSeq" id="WP_123203750.1">
    <property type="nucleotide sequence ID" value="NZ_RJTL01000038.1"/>
</dbReference>
<name>A0A454TLQ3_9RALS</name>
<accession>A0A454TLQ3</accession>
<dbReference type="Pfam" id="PF05309">
    <property type="entry name" value="TraE"/>
    <property type="match status" value="1"/>
</dbReference>
<dbReference type="AlphaFoldDB" id="A0A454TLQ3"/>
<keyword evidence="1" id="KW-0472">Membrane</keyword>
<keyword evidence="1" id="KW-0812">Transmembrane</keyword>
<protein>
    <submittedName>
        <fullName evidence="2">Type VI secretion protein</fullName>
    </submittedName>
</protein>